<dbReference type="Proteomes" id="UP001219605">
    <property type="component" value="Chromosome"/>
</dbReference>
<dbReference type="RefSeq" id="WP_275029876.1">
    <property type="nucleotide sequence ID" value="NZ_CP118615.1"/>
</dbReference>
<organism evidence="2 3">
    <name type="scientific">Micromonospora cathayae</name>
    <dbReference type="NCBI Taxonomy" id="3028804"/>
    <lineage>
        <taxon>Bacteria</taxon>
        <taxon>Bacillati</taxon>
        <taxon>Actinomycetota</taxon>
        <taxon>Actinomycetes</taxon>
        <taxon>Micromonosporales</taxon>
        <taxon>Micromonosporaceae</taxon>
        <taxon>Micromonospora</taxon>
    </lineage>
</organism>
<dbReference type="Pfam" id="PF12770">
    <property type="entry name" value="CHAT"/>
    <property type="match status" value="1"/>
</dbReference>
<evidence type="ECO:0000259" key="1">
    <source>
        <dbReference type="Pfam" id="PF12770"/>
    </source>
</evidence>
<reference evidence="2 3" key="1">
    <citation type="submission" date="2023-02" db="EMBL/GenBank/DDBJ databases">
        <authorList>
            <person name="Mo P."/>
        </authorList>
    </citation>
    <scope>NUCLEOTIDE SEQUENCE [LARGE SCALE GENOMIC DNA]</scope>
    <source>
        <strain evidence="2 3">HUAS 3</strain>
    </source>
</reference>
<evidence type="ECO:0000313" key="3">
    <source>
        <dbReference type="Proteomes" id="UP001219605"/>
    </source>
</evidence>
<dbReference type="InterPro" id="IPR024983">
    <property type="entry name" value="CHAT_dom"/>
</dbReference>
<protein>
    <submittedName>
        <fullName evidence="2">CHAT domain-containing protein</fullName>
    </submittedName>
</protein>
<evidence type="ECO:0000313" key="2">
    <source>
        <dbReference type="EMBL" id="WDZ83386.1"/>
    </source>
</evidence>
<sequence>MTPGESLEGVLLPAGTVAEVDPAAEPPGTVAVSLPELPGDIEVSEAVETEPVDVPLTARLEPGVAVLRVYRDALGDRFKVAGDCPELPLPDTVSARQGRPDVGLGALVVGGTGEHPVDVCARLHTWSESKTELVAWVNRLRLRFGDSFRLVIADQTGWEIPWELLRLPPDRTGELPAGWLGGIVPVSRRLTVEPDAPDKHTHGAHTCAGETVAFVDTDMTADGEALARYGAHQLPDIHDLLDILEDGSRQFGLIYLGCHGDFDPASGTAFRLAGRPHSDNGLVRTGVSVFELRRSTLAAVASGRPLVILNACHSARSVLDERNNDGTSHGFVRVFLEAGAAGVVGTVGMVGLHDARRVAEDLLRRLEQPGASIATALRDVRAVLAAREDALSHRQRRTDAGRDTVLSFLYGFMYVYFGHPDTDVRLSTVEPAGPG</sequence>
<gene>
    <name evidence="2" type="ORF">PVK37_23400</name>
</gene>
<dbReference type="EMBL" id="CP118615">
    <property type="protein sequence ID" value="WDZ83386.1"/>
    <property type="molecule type" value="Genomic_DNA"/>
</dbReference>
<keyword evidence="3" id="KW-1185">Reference proteome</keyword>
<accession>A0ABY7ZKU5</accession>
<name>A0ABY7ZKU5_9ACTN</name>
<feature type="domain" description="CHAT" evidence="1">
    <location>
        <begin position="238"/>
        <end position="387"/>
    </location>
</feature>
<proteinExistence type="predicted"/>